<keyword evidence="3" id="KW-1185">Reference proteome</keyword>
<sequence length="278" mass="30289">MRSVFLMPRLCVAVVSGALLLGCSSPNQLAVKQAPPTASGTNPAGAGFDEAGSDPRAMAIADRVMREMGGYDAWRDTRYLAWGFFGGQYQIWDKQTGDFHWEKDTLVANYNLNTQKGQVYGRGKDISATPAGQKLLGKMPAIWNNNSWWLLMPFKLKDSGVTLTYKGTAKTMAGQPADLLQLTFKNVGTTPNNRYEVLVSPTTGLVDEWAYFPNAADAQPAFRRTWSNYTRQGKLLLAANRDEATKPARLDHIATAQTLPAGLMSSAVPVAKLGAPLK</sequence>
<dbReference type="PROSITE" id="PS51257">
    <property type="entry name" value="PROKAR_LIPOPROTEIN"/>
    <property type="match status" value="1"/>
</dbReference>
<keyword evidence="1" id="KW-0732">Signal</keyword>
<dbReference type="EMBL" id="BAABDI010000020">
    <property type="protein sequence ID" value="GAA3981466.1"/>
    <property type="molecule type" value="Genomic_DNA"/>
</dbReference>
<name>A0ABP7QFF8_9BACT</name>
<evidence type="ECO:0000313" key="3">
    <source>
        <dbReference type="Proteomes" id="UP001501556"/>
    </source>
</evidence>
<gene>
    <name evidence="2" type="ORF">GCM10022407_28420</name>
</gene>
<organism evidence="2 3">
    <name type="scientific">Hymenobacter antarcticus</name>
    <dbReference type="NCBI Taxonomy" id="486270"/>
    <lineage>
        <taxon>Bacteria</taxon>
        <taxon>Pseudomonadati</taxon>
        <taxon>Bacteroidota</taxon>
        <taxon>Cytophagia</taxon>
        <taxon>Cytophagales</taxon>
        <taxon>Hymenobacteraceae</taxon>
        <taxon>Hymenobacter</taxon>
    </lineage>
</organism>
<comment type="caution">
    <text evidence="2">The sequence shown here is derived from an EMBL/GenBank/DDBJ whole genome shotgun (WGS) entry which is preliminary data.</text>
</comment>
<feature type="chain" id="PRO_5047319311" evidence="1">
    <location>
        <begin position="30"/>
        <end position="278"/>
    </location>
</feature>
<proteinExistence type="predicted"/>
<feature type="signal peptide" evidence="1">
    <location>
        <begin position="1"/>
        <end position="29"/>
    </location>
</feature>
<evidence type="ECO:0000256" key="1">
    <source>
        <dbReference type="SAM" id="SignalP"/>
    </source>
</evidence>
<dbReference type="RefSeq" id="WP_345125437.1">
    <property type="nucleotide sequence ID" value="NZ_BAABDI010000020.1"/>
</dbReference>
<reference evidence="3" key="1">
    <citation type="journal article" date="2019" name="Int. J. Syst. Evol. Microbiol.">
        <title>The Global Catalogue of Microorganisms (GCM) 10K type strain sequencing project: providing services to taxonomists for standard genome sequencing and annotation.</title>
        <authorList>
            <consortium name="The Broad Institute Genomics Platform"/>
            <consortium name="The Broad Institute Genome Sequencing Center for Infectious Disease"/>
            <person name="Wu L."/>
            <person name="Ma J."/>
        </authorList>
    </citation>
    <scope>NUCLEOTIDE SEQUENCE [LARGE SCALE GENOMIC DNA]</scope>
    <source>
        <strain evidence="3">JCM 17217</strain>
    </source>
</reference>
<dbReference type="Proteomes" id="UP001501556">
    <property type="component" value="Unassembled WGS sequence"/>
</dbReference>
<accession>A0ABP7QFF8</accession>
<evidence type="ECO:0000313" key="2">
    <source>
        <dbReference type="EMBL" id="GAA3981466.1"/>
    </source>
</evidence>
<protein>
    <submittedName>
        <fullName evidence="2">Uncharacterized protein</fullName>
    </submittedName>
</protein>